<dbReference type="WBParaSite" id="Csp11.Scaffold629.g10959.t1">
    <property type="protein sequence ID" value="Csp11.Scaffold629.g10959.t1"/>
    <property type="gene ID" value="Csp11.Scaffold629.g10959"/>
</dbReference>
<dbReference type="Gene3D" id="2.60.40.640">
    <property type="match status" value="1"/>
</dbReference>
<sequence length="201" mass="22720">MDPMFTIDFEQPTGVYSPGQTVRGTLTIRNESALNALLLKICIHGEVKTFWRKYENKTKYSPHGHHSLKDAFDFSDRHGRLYKASEHINYTSTINILNGVAQPWSSIDNPLNRIPPGVNIFPFVFQLPMNCPPSFEGTHGTVRYSVHVDLNRPWALDMEAKKVFSVIPVVDLNTIPKTMNPIGSHAWTTTREQNEEGGVVN</sequence>
<organism evidence="3 4">
    <name type="scientific">Caenorhabditis tropicalis</name>
    <dbReference type="NCBI Taxonomy" id="1561998"/>
    <lineage>
        <taxon>Eukaryota</taxon>
        <taxon>Metazoa</taxon>
        <taxon>Ecdysozoa</taxon>
        <taxon>Nematoda</taxon>
        <taxon>Chromadorea</taxon>
        <taxon>Rhabditida</taxon>
        <taxon>Rhabditina</taxon>
        <taxon>Rhabditomorpha</taxon>
        <taxon>Rhabditoidea</taxon>
        <taxon>Rhabditidae</taxon>
        <taxon>Peloderinae</taxon>
        <taxon>Caenorhabditis</taxon>
    </lineage>
</organism>
<comment type="similarity">
    <text evidence="1">Belongs to the arrestin family.</text>
</comment>
<keyword evidence="3" id="KW-1185">Reference proteome</keyword>
<dbReference type="STRING" id="1561998.A0A1I7TR75"/>
<accession>A0A1I7TR75</accession>
<protein>
    <submittedName>
        <fullName evidence="4">Arrestin_N domain-containing protein</fullName>
    </submittedName>
</protein>
<dbReference type="PANTHER" id="PTHR11188:SF45">
    <property type="entry name" value="ARRESTIN C-TERMINAL-LIKE DOMAIN-CONTAINING PROTEIN"/>
    <property type="match status" value="1"/>
</dbReference>
<reference evidence="4" key="1">
    <citation type="submission" date="2016-11" db="UniProtKB">
        <authorList>
            <consortium name="WormBaseParasite"/>
        </authorList>
    </citation>
    <scope>IDENTIFICATION</scope>
</reference>
<dbReference type="Pfam" id="PF00339">
    <property type="entry name" value="Arrestin_N"/>
    <property type="match status" value="1"/>
</dbReference>
<proteinExistence type="inferred from homology"/>
<feature type="domain" description="Arrestin-like N-terminal" evidence="2">
    <location>
        <begin position="5"/>
        <end position="173"/>
    </location>
</feature>
<dbReference type="GO" id="GO:0015031">
    <property type="term" value="P:protein transport"/>
    <property type="evidence" value="ECO:0007669"/>
    <property type="project" value="TreeGrafter"/>
</dbReference>
<name>A0A1I7TR75_9PELO</name>
<dbReference type="eggNOG" id="KOG3780">
    <property type="taxonomic scope" value="Eukaryota"/>
</dbReference>
<dbReference type="Proteomes" id="UP000095282">
    <property type="component" value="Unplaced"/>
</dbReference>
<evidence type="ECO:0000313" key="3">
    <source>
        <dbReference type="Proteomes" id="UP000095282"/>
    </source>
</evidence>
<dbReference type="AlphaFoldDB" id="A0A1I7TR75"/>
<evidence type="ECO:0000256" key="1">
    <source>
        <dbReference type="ARBA" id="ARBA00005298"/>
    </source>
</evidence>
<evidence type="ECO:0000313" key="4">
    <source>
        <dbReference type="WBParaSite" id="Csp11.Scaffold629.g10959.t1"/>
    </source>
</evidence>
<dbReference type="InterPro" id="IPR014752">
    <property type="entry name" value="Arrestin-like_C"/>
</dbReference>
<dbReference type="InterPro" id="IPR050357">
    <property type="entry name" value="Arrestin_domain-protein"/>
</dbReference>
<dbReference type="GO" id="GO:0005737">
    <property type="term" value="C:cytoplasm"/>
    <property type="evidence" value="ECO:0007669"/>
    <property type="project" value="TreeGrafter"/>
</dbReference>
<dbReference type="InterPro" id="IPR014756">
    <property type="entry name" value="Ig_E-set"/>
</dbReference>
<dbReference type="InterPro" id="IPR011021">
    <property type="entry name" value="Arrestin-like_N"/>
</dbReference>
<dbReference type="PANTHER" id="PTHR11188">
    <property type="entry name" value="ARRESTIN DOMAIN CONTAINING PROTEIN"/>
    <property type="match status" value="1"/>
</dbReference>
<dbReference type="SUPFAM" id="SSF81296">
    <property type="entry name" value="E set domains"/>
    <property type="match status" value="1"/>
</dbReference>
<evidence type="ECO:0000259" key="2">
    <source>
        <dbReference type="Pfam" id="PF00339"/>
    </source>
</evidence>